<dbReference type="GO" id="GO:0016020">
    <property type="term" value="C:membrane"/>
    <property type="evidence" value="ECO:0007669"/>
    <property type="project" value="UniProtKB-SubCell"/>
</dbReference>
<evidence type="ECO:0000256" key="2">
    <source>
        <dbReference type="ARBA" id="ARBA00007647"/>
    </source>
</evidence>
<evidence type="ECO:0000313" key="7">
    <source>
        <dbReference type="Proteomes" id="UP000887569"/>
    </source>
</evidence>
<comment type="subcellular location">
    <subcellularLocation>
        <location evidence="1">Membrane</location>
        <topology evidence="1">Single-pass membrane protein</topology>
    </subcellularLocation>
</comment>
<evidence type="ECO:0000256" key="5">
    <source>
        <dbReference type="ARBA" id="ARBA00023136"/>
    </source>
</evidence>
<keyword evidence="4 6" id="KW-0808">Transferase</keyword>
<keyword evidence="7" id="KW-1185">Reference proteome</keyword>
<dbReference type="GO" id="GO:0016757">
    <property type="term" value="F:glycosyltransferase activity"/>
    <property type="evidence" value="ECO:0007669"/>
    <property type="project" value="UniProtKB-UniRule"/>
</dbReference>
<dbReference type="PANTHER" id="PTHR47024">
    <property type="entry name" value="BIOFILM ABSENT ON HEAD (AFTER YERSINIA EXPOSURE)-RELATED"/>
    <property type="match status" value="1"/>
</dbReference>
<dbReference type="AlphaFoldDB" id="A0A915CG93"/>
<organism evidence="7 8">
    <name type="scientific">Parascaris univalens</name>
    <name type="common">Nematode worm</name>
    <dbReference type="NCBI Taxonomy" id="6257"/>
    <lineage>
        <taxon>Eukaryota</taxon>
        <taxon>Metazoa</taxon>
        <taxon>Ecdysozoa</taxon>
        <taxon>Nematoda</taxon>
        <taxon>Chromadorea</taxon>
        <taxon>Rhabditida</taxon>
        <taxon>Spirurina</taxon>
        <taxon>Ascaridomorpha</taxon>
        <taxon>Ascaridoidea</taxon>
        <taxon>Ascarididae</taxon>
        <taxon>Parascaris</taxon>
    </lineage>
</organism>
<keyword evidence="3 6" id="KW-0328">Glycosyltransferase</keyword>
<comment type="similarity">
    <text evidence="2 6">Belongs to the glycosyltransferase 92 family.</text>
</comment>
<keyword evidence="5 6" id="KW-0472">Membrane</keyword>
<feature type="transmembrane region" description="Helical" evidence="6">
    <location>
        <begin position="7"/>
        <end position="28"/>
    </location>
</feature>
<reference evidence="8" key="1">
    <citation type="submission" date="2022-11" db="UniProtKB">
        <authorList>
            <consortium name="WormBaseParasite"/>
        </authorList>
    </citation>
    <scope>IDENTIFICATION</scope>
</reference>
<sequence length="455" mass="52635">MQRRSHVIVVAIFIFISMAFLLLPQVMINVEQRPHLPNRLESNSLIIYRAYVDQRMQWPTIRIIAFSQCRDINSTLRTSTSSAILRAEPVEGSCPWKWAPTCKWVAFMLTANLTQRYPIPKSIFLREGNRQAAIRVHPMPSARSGLHVCVPPLYWYSDYVAIIQFIEIWKLQGASHFYIYYQSISRTVLNVIRTYAKQGIVTIIEWRLVPKSTIDPNRSIYRIGHSLAHNDCLLRSNGRFVALVDIDEFIIANGTDLIPLLTNLLQREPLVGSFIFAHSRLRFYQQNRLIQVNDWRNINFEWLLDTEFELGNGPPKTIFLPDRTEIMLTHSALRHLTPFIQLTVADSAARLYHARNTWSSSDVPGDFITVRIFHKENVALIRRNYFTIMSALSPFDDDNLSNATNVIARLVTRCLSKWKEEGCKTPFHSCRKLLINEANWILSDDTLSTSPYIIL</sequence>
<dbReference type="EC" id="2.4.1.-" evidence="6"/>
<accession>A0A915CG93</accession>
<evidence type="ECO:0000256" key="6">
    <source>
        <dbReference type="RuleBase" id="RU366017"/>
    </source>
</evidence>
<proteinExistence type="inferred from homology"/>
<dbReference type="WBParaSite" id="PgR170_g006_t02">
    <property type="protein sequence ID" value="PgR170_g006_t02"/>
    <property type="gene ID" value="PgR170_g006"/>
</dbReference>
<dbReference type="InterPro" id="IPR008166">
    <property type="entry name" value="Glyco_transf_92"/>
</dbReference>
<dbReference type="Pfam" id="PF01697">
    <property type="entry name" value="Glyco_transf_92"/>
    <property type="match status" value="1"/>
</dbReference>
<protein>
    <recommendedName>
        <fullName evidence="6">Glycosyltransferase family 92 protein</fullName>
        <ecNumber evidence="6">2.4.1.-</ecNumber>
    </recommendedName>
</protein>
<dbReference type="PANTHER" id="PTHR47024:SF1">
    <property type="entry name" value="GLYCOSYLTRANSFERASE FAMILY 92 PROTEIN"/>
    <property type="match status" value="1"/>
</dbReference>
<evidence type="ECO:0000256" key="1">
    <source>
        <dbReference type="ARBA" id="ARBA00004167"/>
    </source>
</evidence>
<keyword evidence="6" id="KW-0812">Transmembrane</keyword>
<evidence type="ECO:0000256" key="4">
    <source>
        <dbReference type="ARBA" id="ARBA00022679"/>
    </source>
</evidence>
<evidence type="ECO:0000313" key="8">
    <source>
        <dbReference type="WBParaSite" id="PgR170_g006_t02"/>
    </source>
</evidence>
<name>A0A915CG93_PARUN</name>
<keyword evidence="6" id="KW-1133">Transmembrane helix</keyword>
<evidence type="ECO:0000256" key="3">
    <source>
        <dbReference type="ARBA" id="ARBA00022676"/>
    </source>
</evidence>
<dbReference type="Proteomes" id="UP000887569">
    <property type="component" value="Unplaced"/>
</dbReference>